<dbReference type="AlphaFoldDB" id="A0A0X1KNT3"/>
<reference evidence="8 9" key="1">
    <citation type="submission" date="2014-01" db="EMBL/GenBank/DDBJ databases">
        <title>Genome sequencing of Thermotog hypogea.</title>
        <authorList>
            <person name="Zhang X."/>
            <person name="Alvare G."/>
            <person name="Fristensky B."/>
            <person name="Chen L."/>
            <person name="Suen T."/>
            <person name="Chen Q."/>
            <person name="Ma K."/>
        </authorList>
    </citation>
    <scope>NUCLEOTIDE SEQUENCE [LARGE SCALE GENOMIC DNA]</scope>
    <source>
        <strain evidence="8 9">DSM 11164</strain>
    </source>
</reference>
<keyword evidence="1" id="KW-0004">4Fe-4S</keyword>
<feature type="binding site" evidence="6">
    <location>
        <position position="90"/>
    </location>
    <ligand>
        <name>[4Fe-4S] cluster</name>
        <dbReference type="ChEBI" id="CHEBI:49883"/>
        <note>4Fe-4S-S-AdoMet</note>
    </ligand>
</feature>
<evidence type="ECO:0000256" key="3">
    <source>
        <dbReference type="ARBA" id="ARBA00022723"/>
    </source>
</evidence>
<dbReference type="SFLD" id="SFLDG01101">
    <property type="entry name" value="Uncharacterised_Radical_SAM_Su"/>
    <property type="match status" value="1"/>
</dbReference>
<evidence type="ECO:0000256" key="1">
    <source>
        <dbReference type="ARBA" id="ARBA00022485"/>
    </source>
</evidence>
<dbReference type="GO" id="GO:0003824">
    <property type="term" value="F:catalytic activity"/>
    <property type="evidence" value="ECO:0007669"/>
    <property type="project" value="InterPro"/>
</dbReference>
<evidence type="ECO:0000256" key="4">
    <source>
        <dbReference type="ARBA" id="ARBA00023004"/>
    </source>
</evidence>
<dbReference type="PROSITE" id="PS51918">
    <property type="entry name" value="RADICAL_SAM"/>
    <property type="match status" value="1"/>
</dbReference>
<organism evidence="8 9">
    <name type="scientific">Pseudothermotoga hypogea DSM 11164 = NBRC 106472</name>
    <dbReference type="NCBI Taxonomy" id="1123384"/>
    <lineage>
        <taxon>Bacteria</taxon>
        <taxon>Thermotogati</taxon>
        <taxon>Thermotogota</taxon>
        <taxon>Thermotogae</taxon>
        <taxon>Thermotogales</taxon>
        <taxon>Thermotogaceae</taxon>
        <taxon>Pseudothermotoga</taxon>
    </lineage>
</organism>
<keyword evidence="5 6" id="KW-0411">Iron-sulfur</keyword>
<dbReference type="InterPro" id="IPR058240">
    <property type="entry name" value="rSAM_sf"/>
</dbReference>
<dbReference type="CDD" id="cd01335">
    <property type="entry name" value="Radical_SAM"/>
    <property type="match status" value="1"/>
</dbReference>
<gene>
    <name evidence="8" type="ORF">AJ81_00610</name>
</gene>
<evidence type="ECO:0000256" key="6">
    <source>
        <dbReference type="PIRSR" id="PIRSR004869-50"/>
    </source>
</evidence>
<dbReference type="InterPro" id="IPR027596">
    <property type="entry name" value="AmmeMemoSam_rS"/>
</dbReference>
<dbReference type="OrthoDB" id="9778883at2"/>
<evidence type="ECO:0000259" key="7">
    <source>
        <dbReference type="PROSITE" id="PS51918"/>
    </source>
</evidence>
<dbReference type="NCBIfam" id="TIGR04337">
    <property type="entry name" value="AmmeMemoSam_rS"/>
    <property type="match status" value="1"/>
</dbReference>
<dbReference type="PATRIC" id="fig|1123384.7.peg.116"/>
<dbReference type="InterPro" id="IPR013785">
    <property type="entry name" value="Aldolase_TIM"/>
</dbReference>
<dbReference type="Proteomes" id="UP000077469">
    <property type="component" value="Chromosome"/>
</dbReference>
<dbReference type="InterPro" id="IPR007197">
    <property type="entry name" value="rSAM"/>
</dbReference>
<feature type="binding site" evidence="6">
    <location>
        <position position="83"/>
    </location>
    <ligand>
        <name>[4Fe-4S] cluster</name>
        <dbReference type="ChEBI" id="CHEBI:49883"/>
        <note>4Fe-4S-S-AdoMet</note>
    </ligand>
</feature>
<evidence type="ECO:0000313" key="8">
    <source>
        <dbReference type="EMBL" id="AJC72937.1"/>
    </source>
</evidence>
<dbReference type="Pfam" id="PF04055">
    <property type="entry name" value="Radical_SAM"/>
    <property type="match status" value="1"/>
</dbReference>
<dbReference type="PANTHER" id="PTHR30352:SF5">
    <property type="entry name" value="PYRUVATE FORMATE-LYASE 1-ACTIVATING ENZYME"/>
    <property type="match status" value="1"/>
</dbReference>
<feature type="binding site" evidence="6">
    <location>
        <position position="87"/>
    </location>
    <ligand>
        <name>[4Fe-4S] cluster</name>
        <dbReference type="ChEBI" id="CHEBI:49883"/>
        <note>4Fe-4S-S-AdoMet</note>
    </ligand>
</feature>
<dbReference type="KEGG" id="phy:AJ81_00610"/>
<keyword evidence="9" id="KW-1185">Reference proteome</keyword>
<dbReference type="InterPro" id="IPR016431">
    <property type="entry name" value="Pyrv-formate_lyase-activ_prd"/>
</dbReference>
<sequence>MQRMALYFSTLENNKIKCELCPHHCVLEDGQVGFCLTRRNQDGAMETLNYGQITSIALDPIEKKPLFHFNPSEMILSVGTFGCNMKCPFCQNWEISQQVAPTKSVSPQQLVSIAHSRGSRGIAYTYNEPFVWYEFVLDTSRVAAKEGLYNVLVTNGMIEREPLKLLLQSIHAMNIDLKAFDEKIYAKLGGDLKAVLRTIEMCVEANVHVEITTLIVPGVNDDLSHLEKEFQWISALDKSIPLHLSRYYPNYKYHAPATSPALLIEAYRLARKYLDFVYIGNLWDPEYEKTVCPNCGTVSIVRRGYDVEIVGLDDEGRCSKCGREIVRIF</sequence>
<dbReference type="EMBL" id="CP007141">
    <property type="protein sequence ID" value="AJC72937.1"/>
    <property type="molecule type" value="Genomic_DNA"/>
</dbReference>
<evidence type="ECO:0000256" key="2">
    <source>
        <dbReference type="ARBA" id="ARBA00022691"/>
    </source>
</evidence>
<name>A0A0X1KNT3_9THEM</name>
<dbReference type="SUPFAM" id="SSF102114">
    <property type="entry name" value="Radical SAM enzymes"/>
    <property type="match status" value="1"/>
</dbReference>
<dbReference type="SFLD" id="SFLDS00029">
    <property type="entry name" value="Radical_SAM"/>
    <property type="match status" value="1"/>
</dbReference>
<protein>
    <submittedName>
        <fullName evidence="8">Radical SAM protein</fullName>
    </submittedName>
</protein>
<dbReference type="InterPro" id="IPR034457">
    <property type="entry name" value="Organic_radical-activating"/>
</dbReference>
<accession>A0A0X1KNT3</accession>
<dbReference type="GO" id="GO:0046872">
    <property type="term" value="F:metal ion binding"/>
    <property type="evidence" value="ECO:0007669"/>
    <property type="project" value="UniProtKB-KW"/>
</dbReference>
<dbReference type="Gene3D" id="3.20.20.70">
    <property type="entry name" value="Aldolase class I"/>
    <property type="match status" value="1"/>
</dbReference>
<keyword evidence="2 6" id="KW-0949">S-adenosyl-L-methionine</keyword>
<dbReference type="GO" id="GO:0051539">
    <property type="term" value="F:4 iron, 4 sulfur cluster binding"/>
    <property type="evidence" value="ECO:0007669"/>
    <property type="project" value="UniProtKB-KW"/>
</dbReference>
<feature type="domain" description="Radical SAM core" evidence="7">
    <location>
        <begin position="68"/>
        <end position="285"/>
    </location>
</feature>
<keyword evidence="4 6" id="KW-0408">Iron</keyword>
<evidence type="ECO:0000256" key="5">
    <source>
        <dbReference type="ARBA" id="ARBA00023014"/>
    </source>
</evidence>
<dbReference type="RefSeq" id="WP_031503105.1">
    <property type="nucleotide sequence ID" value="NC_022795.1"/>
</dbReference>
<dbReference type="PIRSF" id="PIRSF004869">
    <property type="entry name" value="PflX_prd"/>
    <property type="match status" value="1"/>
</dbReference>
<dbReference type="PANTHER" id="PTHR30352">
    <property type="entry name" value="PYRUVATE FORMATE-LYASE-ACTIVATING ENZYME"/>
    <property type="match status" value="1"/>
</dbReference>
<evidence type="ECO:0000313" key="9">
    <source>
        <dbReference type="Proteomes" id="UP000077469"/>
    </source>
</evidence>
<dbReference type="PaxDb" id="1123384-AJ81_00610"/>
<comment type="cofactor">
    <cofactor evidence="6">
        <name>[4Fe-4S] cluster</name>
        <dbReference type="ChEBI" id="CHEBI:49883"/>
    </cofactor>
    <text evidence="6">Binds 1 [4Fe-4S] cluster. The cluster is coordinated with 3 cysteines and an exchangeable S-adenosyl-L-methionine.</text>
</comment>
<keyword evidence="3 6" id="KW-0479">Metal-binding</keyword>
<proteinExistence type="predicted"/>
<dbReference type="STRING" id="1123384.AJ81_00610"/>